<keyword evidence="7" id="KW-1185">Reference proteome</keyword>
<reference evidence="7" key="1">
    <citation type="journal article" date="2020" name="Nat. Ecol. Evol.">
        <title>Deeply conserved synteny resolves early events in vertebrate evolution.</title>
        <authorList>
            <person name="Simakov O."/>
            <person name="Marletaz F."/>
            <person name="Yue J.X."/>
            <person name="O'Connell B."/>
            <person name="Jenkins J."/>
            <person name="Brandt A."/>
            <person name="Calef R."/>
            <person name="Tung C.H."/>
            <person name="Huang T.K."/>
            <person name="Schmutz J."/>
            <person name="Satoh N."/>
            <person name="Yu J.K."/>
            <person name="Putnam N.H."/>
            <person name="Green R.E."/>
            <person name="Rokhsar D.S."/>
        </authorList>
    </citation>
    <scope>NUCLEOTIDE SEQUENCE [LARGE SCALE GENOMIC DNA]</scope>
    <source>
        <strain evidence="7">S238N-H82</strain>
    </source>
</reference>
<dbReference type="PANTHER" id="PTHR22914:SF41">
    <property type="entry name" value="CHITIN SYNTHASE 7"/>
    <property type="match status" value="1"/>
</dbReference>
<proteinExistence type="predicted"/>
<name>A0A9J7MIX9_BRAFL</name>
<keyword evidence="3 5" id="KW-0472">Membrane</keyword>
<dbReference type="Pfam" id="PF01822">
    <property type="entry name" value="WSC"/>
    <property type="match status" value="1"/>
</dbReference>
<feature type="domain" description="WSC" evidence="6">
    <location>
        <begin position="72"/>
        <end position="170"/>
    </location>
</feature>
<feature type="transmembrane region" description="Helical" evidence="5">
    <location>
        <begin position="38"/>
        <end position="59"/>
    </location>
</feature>
<protein>
    <submittedName>
        <fullName evidence="8">Uncharacterized protein LOC118411181</fullName>
    </submittedName>
</protein>
<accession>A0A9J7MIX9</accession>
<dbReference type="KEGG" id="bfo:118411181"/>
<dbReference type="PROSITE" id="PS51212">
    <property type="entry name" value="WSC"/>
    <property type="match status" value="1"/>
</dbReference>
<sequence length="312" mass="34637">MGFPVWLSSVFFILVTLVFTGICIYYSQETQLRVARGLCYIFLLAMAVAVVGTASQMVLASTSSEPPVGNVDGIYEGCFPEFTNSNDLLLPHARSVIKDLTNVKCRDHCHHEGFDYSGTGFPAVCFCGTAEDVENVTKLHENMCDFPCPGDSDDFCGGEQDQISVYYIHELLGVKLPVDVTTLYIAIVAGIHIITAILHPGEIACVINGAVYLLTLPCVYILMNVFSICNLTDQSWGTREPRSQQEESKRNVFVNIMTKMRQCWTFCRQFYQEPEENEEAEREPMKDEVDNGKSQADDVGPSGSGEKTEKGM</sequence>
<comment type="subcellular location">
    <subcellularLocation>
        <location evidence="1">Membrane</location>
        <topology evidence="1">Multi-pass membrane protein</topology>
    </subcellularLocation>
</comment>
<feature type="transmembrane region" description="Helical" evidence="5">
    <location>
        <begin position="6"/>
        <end position="26"/>
    </location>
</feature>
<reference evidence="8" key="2">
    <citation type="submission" date="2025-08" db="UniProtKB">
        <authorList>
            <consortium name="RefSeq"/>
        </authorList>
    </citation>
    <scope>IDENTIFICATION</scope>
    <source>
        <strain evidence="8">S238N-H82</strain>
        <tissue evidence="8">Testes</tissue>
    </source>
</reference>
<feature type="transmembrane region" description="Helical" evidence="5">
    <location>
        <begin position="181"/>
        <end position="198"/>
    </location>
</feature>
<evidence type="ECO:0000256" key="2">
    <source>
        <dbReference type="ARBA" id="ARBA00022692"/>
    </source>
</evidence>
<dbReference type="InterPro" id="IPR002889">
    <property type="entry name" value="WSC_carb-bd"/>
</dbReference>
<dbReference type="RefSeq" id="XP_035669152.1">
    <property type="nucleotide sequence ID" value="XM_035813259.1"/>
</dbReference>
<dbReference type="Proteomes" id="UP000001554">
    <property type="component" value="Chromosome 3"/>
</dbReference>
<evidence type="ECO:0000256" key="1">
    <source>
        <dbReference type="ARBA" id="ARBA00004141"/>
    </source>
</evidence>
<evidence type="ECO:0000259" key="6">
    <source>
        <dbReference type="PROSITE" id="PS51212"/>
    </source>
</evidence>
<dbReference type="AlphaFoldDB" id="A0A9J7MIX9"/>
<dbReference type="PANTHER" id="PTHR22914">
    <property type="entry name" value="CHITIN SYNTHASE"/>
    <property type="match status" value="1"/>
</dbReference>
<feature type="compositionally biased region" description="Basic and acidic residues" evidence="4">
    <location>
        <begin position="282"/>
        <end position="291"/>
    </location>
</feature>
<evidence type="ECO:0000313" key="8">
    <source>
        <dbReference type="RefSeq" id="XP_035669152.1"/>
    </source>
</evidence>
<organism evidence="7 8">
    <name type="scientific">Branchiostoma floridae</name>
    <name type="common">Florida lancelet</name>
    <name type="synonym">Amphioxus</name>
    <dbReference type="NCBI Taxonomy" id="7739"/>
    <lineage>
        <taxon>Eukaryota</taxon>
        <taxon>Metazoa</taxon>
        <taxon>Chordata</taxon>
        <taxon>Cephalochordata</taxon>
        <taxon>Leptocardii</taxon>
        <taxon>Amphioxiformes</taxon>
        <taxon>Branchiostomatidae</taxon>
        <taxon>Branchiostoma</taxon>
    </lineage>
</organism>
<gene>
    <name evidence="8" type="primary">LOC118411181</name>
</gene>
<dbReference type="OrthoDB" id="370884at2759"/>
<dbReference type="InterPro" id="IPR004835">
    <property type="entry name" value="Chitin_synth"/>
</dbReference>
<dbReference type="GO" id="GO:0004100">
    <property type="term" value="F:chitin synthase activity"/>
    <property type="evidence" value="ECO:0007669"/>
    <property type="project" value="InterPro"/>
</dbReference>
<feature type="transmembrane region" description="Helical" evidence="5">
    <location>
        <begin position="205"/>
        <end position="223"/>
    </location>
</feature>
<evidence type="ECO:0000256" key="5">
    <source>
        <dbReference type="SAM" id="Phobius"/>
    </source>
</evidence>
<evidence type="ECO:0000256" key="4">
    <source>
        <dbReference type="SAM" id="MobiDB-lite"/>
    </source>
</evidence>
<evidence type="ECO:0000313" key="7">
    <source>
        <dbReference type="Proteomes" id="UP000001554"/>
    </source>
</evidence>
<keyword evidence="2 5" id="KW-0812">Transmembrane</keyword>
<dbReference type="GO" id="GO:0016020">
    <property type="term" value="C:membrane"/>
    <property type="evidence" value="ECO:0007669"/>
    <property type="project" value="UniProtKB-SubCell"/>
</dbReference>
<feature type="region of interest" description="Disordered" evidence="4">
    <location>
        <begin position="275"/>
        <end position="312"/>
    </location>
</feature>
<dbReference type="GeneID" id="118411181"/>
<keyword evidence="5" id="KW-1133">Transmembrane helix</keyword>
<evidence type="ECO:0000256" key="3">
    <source>
        <dbReference type="ARBA" id="ARBA00023136"/>
    </source>
</evidence>